<dbReference type="AlphaFoldDB" id="A0A418SQ69"/>
<gene>
    <name evidence="1" type="ORF">D3P04_17840</name>
</gene>
<name>A0A418SQ69_9RHOB</name>
<accession>A0A418SQ69</accession>
<keyword evidence="2" id="KW-1185">Reference proteome</keyword>
<sequence length="351" mass="40890">MRRLWSRYRLRWKRREILWRAIRVGRRLTPLADRTAAIRKDDILLFATIRNEAGRLPEFLAHYRKLGVQHFLIVDNDSDDGSTALLLEQPDLSLWRSRESYRGARFGMDWIGALLLRYGHGHWCVTVDADELLIYPDWERRTLSGLTRFLDDQQMVGMGALMLDLYPQQPLGQAEAPQDAPLTERLPWFDAGPYRCEISYPKGNRILRGGVRERVFFQDDRDISPTLNKLPLIRWHWRYAYVNSTHSLLPGYLNELYDGPGDPRPSGVLLHSKFLPEIIGKSSEELKRRQHFSNPDQFVDYHQTLVEEPILWNSDSQRYTGWKHLVELGLMGTGQASDLPLETARHSAETE</sequence>
<dbReference type="GO" id="GO:0016740">
    <property type="term" value="F:transferase activity"/>
    <property type="evidence" value="ECO:0007669"/>
    <property type="project" value="UniProtKB-KW"/>
</dbReference>
<comment type="caution">
    <text evidence="1">The sequence shown here is derived from an EMBL/GenBank/DDBJ whole genome shotgun (WGS) entry which is preliminary data.</text>
</comment>
<organism evidence="1 2">
    <name type="scientific">Paracoccus onubensis</name>
    <dbReference type="NCBI Taxonomy" id="1675788"/>
    <lineage>
        <taxon>Bacteria</taxon>
        <taxon>Pseudomonadati</taxon>
        <taxon>Pseudomonadota</taxon>
        <taxon>Alphaproteobacteria</taxon>
        <taxon>Rhodobacterales</taxon>
        <taxon>Paracoccaceae</taxon>
        <taxon>Paracoccus</taxon>
    </lineage>
</organism>
<evidence type="ECO:0000313" key="1">
    <source>
        <dbReference type="EMBL" id="RJE82987.1"/>
    </source>
</evidence>
<dbReference type="InterPro" id="IPR029044">
    <property type="entry name" value="Nucleotide-diphossugar_trans"/>
</dbReference>
<evidence type="ECO:0000313" key="2">
    <source>
        <dbReference type="Proteomes" id="UP000284202"/>
    </source>
</evidence>
<proteinExistence type="predicted"/>
<dbReference type="OrthoDB" id="3010234at2"/>
<dbReference type="SUPFAM" id="SSF53448">
    <property type="entry name" value="Nucleotide-diphospho-sugar transferases"/>
    <property type="match status" value="1"/>
</dbReference>
<protein>
    <submittedName>
        <fullName evidence="1">Glycosyltransferase family 2 protein</fullName>
    </submittedName>
</protein>
<dbReference type="Pfam" id="PF13704">
    <property type="entry name" value="Glyco_tranf_2_4"/>
    <property type="match status" value="1"/>
</dbReference>
<dbReference type="CDD" id="cd00761">
    <property type="entry name" value="Glyco_tranf_GTA_type"/>
    <property type="match status" value="1"/>
</dbReference>
<reference evidence="2" key="1">
    <citation type="submission" date="2018-09" db="EMBL/GenBank/DDBJ databases">
        <title>Acidovorax cavernicola nov. sp. isolated from Gruta de las Maravillas (Aracena, Spain).</title>
        <authorList>
            <person name="Jurado V."/>
            <person name="Gutierrez-Patricio S."/>
            <person name="Gonzalez-Pimentel J.L."/>
            <person name="Miller A.Z."/>
            <person name="Laiz L."/>
            <person name="Saiz-Jimenez C."/>
        </authorList>
    </citation>
    <scope>NUCLEOTIDE SEQUENCE [LARGE SCALE GENOMIC DNA]</scope>
    <source>
        <strain evidence="2">1011MAR3C25</strain>
    </source>
</reference>
<keyword evidence="1" id="KW-0808">Transferase</keyword>
<dbReference type="Proteomes" id="UP000284202">
    <property type="component" value="Unassembled WGS sequence"/>
</dbReference>
<dbReference type="EMBL" id="QZCG01000013">
    <property type="protein sequence ID" value="RJE82987.1"/>
    <property type="molecule type" value="Genomic_DNA"/>
</dbReference>